<evidence type="ECO:0000313" key="2">
    <source>
        <dbReference type="Proteomes" id="UP001595629"/>
    </source>
</evidence>
<comment type="caution">
    <text evidence="1">The sequence shown here is derived from an EMBL/GenBank/DDBJ whole genome shotgun (WGS) entry which is preliminary data.</text>
</comment>
<sequence>MNYAIAPAMILLMLAGCGNPVRSLPEDLQSKKPACAGGDFDTCAEIGHAVRDASGGVTQQPKTYIISQPIVD</sequence>
<keyword evidence="2" id="KW-1185">Reference proteome</keyword>
<dbReference type="EMBL" id="JBHRXI010000025">
    <property type="protein sequence ID" value="MFC3615801.1"/>
    <property type="molecule type" value="Genomic_DNA"/>
</dbReference>
<evidence type="ECO:0008006" key="3">
    <source>
        <dbReference type="Google" id="ProtNLM"/>
    </source>
</evidence>
<proteinExistence type="predicted"/>
<name>A0ABV7TKH8_9RHOB</name>
<protein>
    <recommendedName>
        <fullName evidence="3">Lipoprotein</fullName>
    </recommendedName>
</protein>
<dbReference type="Proteomes" id="UP001595629">
    <property type="component" value="Unassembled WGS sequence"/>
</dbReference>
<accession>A0ABV7TKH8</accession>
<reference evidence="2" key="1">
    <citation type="journal article" date="2019" name="Int. J. Syst. Evol. Microbiol.">
        <title>The Global Catalogue of Microorganisms (GCM) 10K type strain sequencing project: providing services to taxonomists for standard genome sequencing and annotation.</title>
        <authorList>
            <consortium name="The Broad Institute Genomics Platform"/>
            <consortium name="The Broad Institute Genome Sequencing Center for Infectious Disease"/>
            <person name="Wu L."/>
            <person name="Ma J."/>
        </authorList>
    </citation>
    <scope>NUCLEOTIDE SEQUENCE [LARGE SCALE GENOMIC DNA]</scope>
    <source>
        <strain evidence="2">KCTC 42911</strain>
    </source>
</reference>
<organism evidence="1 2">
    <name type="scientific">Lutimaribacter marinistellae</name>
    <dbReference type="NCBI Taxonomy" id="1820329"/>
    <lineage>
        <taxon>Bacteria</taxon>
        <taxon>Pseudomonadati</taxon>
        <taxon>Pseudomonadota</taxon>
        <taxon>Alphaproteobacteria</taxon>
        <taxon>Rhodobacterales</taxon>
        <taxon>Roseobacteraceae</taxon>
        <taxon>Lutimaribacter</taxon>
    </lineage>
</organism>
<gene>
    <name evidence="1" type="ORF">ACFORG_18785</name>
</gene>
<evidence type="ECO:0000313" key="1">
    <source>
        <dbReference type="EMBL" id="MFC3615801.1"/>
    </source>
</evidence>
<dbReference type="RefSeq" id="WP_386737086.1">
    <property type="nucleotide sequence ID" value="NZ_JBHRXI010000025.1"/>
</dbReference>